<dbReference type="InterPro" id="IPR055166">
    <property type="entry name" value="Transc_reg_Sar_Rot_HTH"/>
</dbReference>
<dbReference type="Gene3D" id="1.10.10.10">
    <property type="entry name" value="Winged helix-like DNA-binding domain superfamily/Winged helix DNA-binding domain"/>
    <property type="match status" value="1"/>
</dbReference>
<dbReference type="GO" id="GO:0005737">
    <property type="term" value="C:cytoplasm"/>
    <property type="evidence" value="ECO:0007669"/>
    <property type="project" value="UniProtKB-SubCell"/>
</dbReference>
<keyword evidence="2" id="KW-0805">Transcription regulation</keyword>
<evidence type="ECO:0000313" key="11">
    <source>
        <dbReference type="Proteomes" id="UP000305417"/>
    </source>
</evidence>
<evidence type="ECO:0000256" key="5">
    <source>
        <dbReference type="ARBA" id="ARBA00046337"/>
    </source>
</evidence>
<dbReference type="Proteomes" id="UP000509513">
    <property type="component" value="Chromosome"/>
</dbReference>
<dbReference type="InterPro" id="IPR036388">
    <property type="entry name" value="WH-like_DNA-bd_sf"/>
</dbReference>
<evidence type="ECO:0000256" key="1">
    <source>
        <dbReference type="ARBA" id="ARBA00004496"/>
    </source>
</evidence>
<dbReference type="PROSITE" id="PS50995">
    <property type="entry name" value="HTH_MARR_2"/>
    <property type="match status" value="1"/>
</dbReference>
<dbReference type="PANTHER" id="PTHR42756:SF1">
    <property type="entry name" value="TRANSCRIPTIONAL REPRESSOR OF EMRAB OPERON"/>
    <property type="match status" value="1"/>
</dbReference>
<comment type="similarity">
    <text evidence="5">Belongs to the SarZ family.</text>
</comment>
<dbReference type="InterPro" id="IPR036390">
    <property type="entry name" value="WH_DNA-bd_sf"/>
</dbReference>
<dbReference type="Pfam" id="PF22381">
    <property type="entry name" value="Staph_reg_Sar_Rot"/>
    <property type="match status" value="1"/>
</dbReference>
<feature type="domain" description="HTH marR-type" evidence="8">
    <location>
        <begin position="21"/>
        <end position="157"/>
    </location>
</feature>
<dbReference type="GO" id="GO:0003700">
    <property type="term" value="F:DNA-binding transcription factor activity"/>
    <property type="evidence" value="ECO:0007669"/>
    <property type="project" value="InterPro"/>
</dbReference>
<keyword evidence="11" id="KW-1185">Reference proteome</keyword>
<evidence type="ECO:0000256" key="2">
    <source>
        <dbReference type="ARBA" id="ARBA00023015"/>
    </source>
</evidence>
<organism evidence="9 12">
    <name type="scientific">Aliarcobacter cibarius</name>
    <dbReference type="NCBI Taxonomy" id="255507"/>
    <lineage>
        <taxon>Bacteria</taxon>
        <taxon>Pseudomonadati</taxon>
        <taxon>Campylobacterota</taxon>
        <taxon>Epsilonproteobacteria</taxon>
        <taxon>Campylobacterales</taxon>
        <taxon>Arcobacteraceae</taxon>
        <taxon>Aliarcobacter</taxon>
    </lineage>
</organism>
<dbReference type="InterPro" id="IPR000835">
    <property type="entry name" value="HTH_MarR-typ"/>
</dbReference>
<sequence length="160" mass="18588">MNKKYIDDFYQRVSQNESHEVFTLSLPMLLITKNLHNVSESFFKSNYDLIHSEIDVLAALYFNNIEHSLTPTELYDATIFSSGGMTKVLNKLEDREYIKRTISKEDKRKTFVSLTKNGVSLIEDCIKNTSCRLQESFSVLSQKEQNDLKKILSKLLYSMI</sequence>
<proteinExistence type="inferred from homology"/>
<dbReference type="EMBL" id="VBUC01000014">
    <property type="protein sequence ID" value="TLS98598.1"/>
    <property type="molecule type" value="Genomic_DNA"/>
</dbReference>
<dbReference type="OrthoDB" id="5343771at2"/>
<protein>
    <recommendedName>
        <fullName evidence="6">HTH-type transcriptional regulator SarZ</fullName>
    </recommendedName>
    <alternativeName>
        <fullName evidence="7">Staphylococcal accessory regulator Z</fullName>
    </alternativeName>
</protein>
<dbReference type="EMBL" id="CP054051">
    <property type="protein sequence ID" value="QKJ27083.1"/>
    <property type="molecule type" value="Genomic_DNA"/>
</dbReference>
<gene>
    <name evidence="9" type="ORF">ACBT_1173</name>
    <name evidence="10" type="ORF">FE247_07015</name>
</gene>
<dbReference type="Proteomes" id="UP000305417">
    <property type="component" value="Unassembled WGS sequence"/>
</dbReference>
<dbReference type="SMART" id="SM00347">
    <property type="entry name" value="HTH_MARR"/>
    <property type="match status" value="1"/>
</dbReference>
<evidence type="ECO:0000259" key="8">
    <source>
        <dbReference type="PROSITE" id="PS50995"/>
    </source>
</evidence>
<dbReference type="STRING" id="1442598.GCA_000522465_01937"/>
<evidence type="ECO:0000256" key="7">
    <source>
        <dbReference type="ARBA" id="ARBA00047207"/>
    </source>
</evidence>
<evidence type="ECO:0000256" key="4">
    <source>
        <dbReference type="ARBA" id="ARBA00023163"/>
    </source>
</evidence>
<reference evidence="10 11" key="1">
    <citation type="submission" date="2019-05" db="EMBL/GenBank/DDBJ databases">
        <title>Arcobacter cibarius and Arcobacter thereius providing challenges in identification an antibiotic susceptibility and Quinolone resistance.</title>
        <authorList>
            <person name="Busch A."/>
            <person name="Hanel I."/>
            <person name="Hotzel H."/>
            <person name="Tomaso H."/>
        </authorList>
    </citation>
    <scope>NUCLEOTIDE SEQUENCE [LARGE SCALE GENOMIC DNA]</scope>
    <source>
        <strain evidence="10 11">16CS0831-2</strain>
    </source>
</reference>
<dbReference type="KEGG" id="acib:ACBT_1173"/>
<reference evidence="9 12" key="2">
    <citation type="submission" date="2020-05" db="EMBL/GenBank/DDBJ databases">
        <title>Complete genome sequencing of Campylobacter and Arcobacter type strains.</title>
        <authorList>
            <person name="Miller W.G."/>
            <person name="Yee E."/>
        </authorList>
    </citation>
    <scope>NUCLEOTIDE SEQUENCE [LARGE SCALE GENOMIC DNA]</scope>
    <source>
        <strain evidence="9 12">LMG 21996</strain>
    </source>
</reference>
<dbReference type="AlphaFoldDB" id="A0A5J6RI24"/>
<dbReference type="RefSeq" id="WP_024776006.1">
    <property type="nucleotide sequence ID" value="NZ_CP043857.1"/>
</dbReference>
<name>A0A5J6RI24_9BACT</name>
<keyword evidence="4" id="KW-0804">Transcription</keyword>
<evidence type="ECO:0000313" key="10">
    <source>
        <dbReference type="EMBL" id="TLS98598.1"/>
    </source>
</evidence>
<keyword evidence="3 10" id="KW-0238">DNA-binding</keyword>
<comment type="subcellular location">
    <subcellularLocation>
        <location evidence="1">Cytoplasm</location>
    </subcellularLocation>
</comment>
<evidence type="ECO:0000256" key="3">
    <source>
        <dbReference type="ARBA" id="ARBA00023125"/>
    </source>
</evidence>
<dbReference type="PRINTS" id="PR00598">
    <property type="entry name" value="HTHMARR"/>
</dbReference>
<dbReference type="SUPFAM" id="SSF46785">
    <property type="entry name" value="Winged helix' DNA-binding domain"/>
    <property type="match status" value="1"/>
</dbReference>
<evidence type="ECO:0000256" key="6">
    <source>
        <dbReference type="ARBA" id="ARBA00047188"/>
    </source>
</evidence>
<evidence type="ECO:0000313" key="12">
    <source>
        <dbReference type="Proteomes" id="UP000509513"/>
    </source>
</evidence>
<evidence type="ECO:0000313" key="9">
    <source>
        <dbReference type="EMBL" id="QKJ27083.1"/>
    </source>
</evidence>
<accession>A0A5J6RI24</accession>
<dbReference type="PANTHER" id="PTHR42756">
    <property type="entry name" value="TRANSCRIPTIONAL REGULATOR, MARR"/>
    <property type="match status" value="1"/>
</dbReference>
<dbReference type="GO" id="GO:0003677">
    <property type="term" value="F:DNA binding"/>
    <property type="evidence" value="ECO:0007669"/>
    <property type="project" value="UniProtKB-KW"/>
</dbReference>